<protein>
    <submittedName>
        <fullName evidence="1">DUF1858 domain-containing protein</fullName>
    </submittedName>
</protein>
<keyword evidence="2" id="KW-1185">Reference proteome</keyword>
<accession>A0ABV6YXJ6</accession>
<evidence type="ECO:0000313" key="1">
    <source>
        <dbReference type="EMBL" id="MFC1850927.1"/>
    </source>
</evidence>
<organism evidence="1 2">
    <name type="scientific">candidate division CSSED10-310 bacterium</name>
    <dbReference type="NCBI Taxonomy" id="2855610"/>
    <lineage>
        <taxon>Bacteria</taxon>
        <taxon>Bacteria division CSSED10-310</taxon>
    </lineage>
</organism>
<evidence type="ECO:0000313" key="2">
    <source>
        <dbReference type="Proteomes" id="UP001594351"/>
    </source>
</evidence>
<dbReference type="Gene3D" id="1.10.3910.10">
    <property type="entry name" value="SP0561-like"/>
    <property type="match status" value="1"/>
</dbReference>
<dbReference type="Proteomes" id="UP001594351">
    <property type="component" value="Unassembled WGS sequence"/>
</dbReference>
<reference evidence="1 2" key="1">
    <citation type="submission" date="2024-09" db="EMBL/GenBank/DDBJ databases">
        <title>Laminarin stimulates single cell rates of sulfate reduction while oxygen inhibits transcriptomic activity in coastal marine sediment.</title>
        <authorList>
            <person name="Lindsay M."/>
            <person name="Orcutt B."/>
            <person name="Emerson D."/>
            <person name="Stepanauskas R."/>
            <person name="D'Angelo T."/>
        </authorList>
    </citation>
    <scope>NUCLEOTIDE SEQUENCE [LARGE SCALE GENOMIC DNA]</scope>
    <source>
        <strain evidence="1">SAG AM-311-K15</strain>
    </source>
</reference>
<dbReference type="EMBL" id="JBHPBY010000135">
    <property type="protein sequence ID" value="MFC1850927.1"/>
    <property type="molecule type" value="Genomic_DNA"/>
</dbReference>
<gene>
    <name evidence="1" type="ORF">ACFL27_12095</name>
</gene>
<proteinExistence type="predicted"/>
<dbReference type="InterPro" id="IPR038062">
    <property type="entry name" value="ScdA-like_N_sf"/>
</dbReference>
<dbReference type="SUPFAM" id="SSF140683">
    <property type="entry name" value="SP0561-like"/>
    <property type="match status" value="1"/>
</dbReference>
<sequence>MAEIEKNIPIEDLVQQYPWSVRFLAEKKIVCIQCGEPVWGSLEEAAHRAGIKDINTLINELNVVREKSLH</sequence>
<name>A0ABV6YXJ6_UNCC1</name>
<comment type="caution">
    <text evidence="1">The sequence shown here is derived from an EMBL/GenBank/DDBJ whole genome shotgun (WGS) entry which is preliminary data.</text>
</comment>